<dbReference type="SUPFAM" id="SSF103473">
    <property type="entry name" value="MFS general substrate transporter"/>
    <property type="match status" value="1"/>
</dbReference>
<organism evidence="7 8">
    <name type="scientific">Hyphococcus aureus</name>
    <dbReference type="NCBI Taxonomy" id="2666033"/>
    <lineage>
        <taxon>Bacteria</taxon>
        <taxon>Pseudomonadati</taxon>
        <taxon>Pseudomonadota</taxon>
        <taxon>Alphaproteobacteria</taxon>
        <taxon>Parvularculales</taxon>
        <taxon>Parvularculaceae</taxon>
        <taxon>Hyphococcus</taxon>
    </lineage>
</organism>
<dbReference type="Gene3D" id="1.20.1250.20">
    <property type="entry name" value="MFS general substrate transporter like domains"/>
    <property type="match status" value="1"/>
</dbReference>
<feature type="transmembrane region" description="Helical" evidence="5">
    <location>
        <begin position="181"/>
        <end position="201"/>
    </location>
</feature>
<keyword evidence="8" id="KW-1185">Reference proteome</keyword>
<feature type="transmembrane region" description="Helical" evidence="5">
    <location>
        <begin position="389"/>
        <end position="409"/>
    </location>
</feature>
<dbReference type="PROSITE" id="PS50850">
    <property type="entry name" value="MFS"/>
    <property type="match status" value="1"/>
</dbReference>
<dbReference type="EMBL" id="JBHPON010000001">
    <property type="protein sequence ID" value="MFC6035760.1"/>
    <property type="molecule type" value="Genomic_DNA"/>
</dbReference>
<dbReference type="InterPro" id="IPR005829">
    <property type="entry name" value="Sugar_transporter_CS"/>
</dbReference>
<keyword evidence="2 5" id="KW-0812">Transmembrane</keyword>
<feature type="transmembrane region" description="Helical" evidence="5">
    <location>
        <begin position="415"/>
        <end position="440"/>
    </location>
</feature>
<evidence type="ECO:0000256" key="5">
    <source>
        <dbReference type="SAM" id="Phobius"/>
    </source>
</evidence>
<name>A0ABW1KWN4_9PROT</name>
<feature type="transmembrane region" description="Helical" evidence="5">
    <location>
        <begin position="299"/>
        <end position="316"/>
    </location>
</feature>
<keyword evidence="4 5" id="KW-0472">Membrane</keyword>
<feature type="transmembrane region" description="Helical" evidence="5">
    <location>
        <begin position="67"/>
        <end position="85"/>
    </location>
</feature>
<evidence type="ECO:0000256" key="2">
    <source>
        <dbReference type="ARBA" id="ARBA00022692"/>
    </source>
</evidence>
<dbReference type="InterPro" id="IPR011701">
    <property type="entry name" value="MFS"/>
</dbReference>
<feature type="transmembrane region" description="Helical" evidence="5">
    <location>
        <begin position="118"/>
        <end position="138"/>
    </location>
</feature>
<sequence length="457" mass="48246">MQPGSPQIFDVSAFMDGRKLTSFNIRLIILSWLITFCDGLDMMMIAYTAPYIAEGMALDRTALGNVFSAGLLGTMLGAFGFAYLGDLLGRRISIVAAAIAFGILTFATGFAQNYEQLIALRFLDGLALGGMLPLAWALNIEYAPKRLRATVVTLIMVGYSVGTTMAGPITNWIAPGFGWQGVYFFAGATTLACAAGLFFNLPESIRFLVAKKRGNEQIASILNKLEPSAKISAASEFVLTDEPEVKKSFRLTQLFEGRLAFITPLIWLGFAMSTLTVFLHASWGPIILENLDVPRKTAAWIQSAAALAGAAAGMSLMRFTDRLGPRAIAAFPTASLPVLLVMGVAPLPTPLFLFLNVLVVALISGGHYGILSITSIYYPTAIRANGGGWASSVAKLGGVLGPILGGVFLSSGLPVIQVFLFMMIGPVILAFCVIGIAAIVGAAGEQVKGGADAPANV</sequence>
<dbReference type="Proteomes" id="UP001596116">
    <property type="component" value="Unassembled WGS sequence"/>
</dbReference>
<evidence type="ECO:0000256" key="1">
    <source>
        <dbReference type="ARBA" id="ARBA00004141"/>
    </source>
</evidence>
<accession>A0ABW1KWN4</accession>
<reference evidence="7 8" key="1">
    <citation type="submission" date="2024-09" db="EMBL/GenBank/DDBJ databases">
        <authorList>
            <person name="Zhang Z.-H."/>
        </authorList>
    </citation>
    <scope>NUCLEOTIDE SEQUENCE [LARGE SCALE GENOMIC DNA]</scope>
    <source>
        <strain evidence="7 8">HHTR114</strain>
    </source>
</reference>
<dbReference type="PANTHER" id="PTHR23508">
    <property type="entry name" value="CARBOXYLIC ACID TRANSPORTER PROTEIN HOMOLOG"/>
    <property type="match status" value="1"/>
</dbReference>
<dbReference type="Pfam" id="PF07690">
    <property type="entry name" value="MFS_1"/>
    <property type="match status" value="1"/>
</dbReference>
<dbReference type="PANTHER" id="PTHR23508:SF10">
    <property type="entry name" value="CARBOXYLIC ACID TRANSPORTER PROTEIN HOMOLOG"/>
    <property type="match status" value="1"/>
</dbReference>
<feature type="transmembrane region" description="Helical" evidence="5">
    <location>
        <begin position="92"/>
        <end position="112"/>
    </location>
</feature>
<evidence type="ECO:0000313" key="8">
    <source>
        <dbReference type="Proteomes" id="UP001596116"/>
    </source>
</evidence>
<evidence type="ECO:0000259" key="6">
    <source>
        <dbReference type="PROSITE" id="PS50850"/>
    </source>
</evidence>
<dbReference type="RefSeq" id="WP_379878685.1">
    <property type="nucleotide sequence ID" value="NZ_JBHPON010000001.1"/>
</dbReference>
<feature type="transmembrane region" description="Helical" evidence="5">
    <location>
        <begin position="328"/>
        <end position="347"/>
    </location>
</feature>
<feature type="transmembrane region" description="Helical" evidence="5">
    <location>
        <begin position="259"/>
        <end position="279"/>
    </location>
</feature>
<feature type="domain" description="Major facilitator superfamily (MFS) profile" evidence="6">
    <location>
        <begin position="27"/>
        <end position="443"/>
    </location>
</feature>
<feature type="transmembrane region" description="Helical" evidence="5">
    <location>
        <begin position="27"/>
        <end position="47"/>
    </location>
</feature>
<gene>
    <name evidence="7" type="ORF">ACFMB1_09415</name>
</gene>
<proteinExistence type="predicted"/>
<protein>
    <submittedName>
        <fullName evidence="7">MFS transporter</fullName>
    </submittedName>
</protein>
<dbReference type="InterPro" id="IPR020846">
    <property type="entry name" value="MFS_dom"/>
</dbReference>
<comment type="subcellular location">
    <subcellularLocation>
        <location evidence="1">Membrane</location>
        <topology evidence="1">Multi-pass membrane protein</topology>
    </subcellularLocation>
</comment>
<evidence type="ECO:0000256" key="3">
    <source>
        <dbReference type="ARBA" id="ARBA00022989"/>
    </source>
</evidence>
<feature type="transmembrane region" description="Helical" evidence="5">
    <location>
        <begin position="150"/>
        <end position="169"/>
    </location>
</feature>
<evidence type="ECO:0000313" key="7">
    <source>
        <dbReference type="EMBL" id="MFC6035760.1"/>
    </source>
</evidence>
<feature type="transmembrane region" description="Helical" evidence="5">
    <location>
        <begin position="353"/>
        <end position="377"/>
    </location>
</feature>
<comment type="caution">
    <text evidence="7">The sequence shown here is derived from an EMBL/GenBank/DDBJ whole genome shotgun (WGS) entry which is preliminary data.</text>
</comment>
<keyword evidence="3 5" id="KW-1133">Transmembrane helix</keyword>
<dbReference type="InterPro" id="IPR036259">
    <property type="entry name" value="MFS_trans_sf"/>
</dbReference>
<dbReference type="PROSITE" id="PS00217">
    <property type="entry name" value="SUGAR_TRANSPORT_2"/>
    <property type="match status" value="1"/>
</dbReference>
<evidence type="ECO:0000256" key="4">
    <source>
        <dbReference type="ARBA" id="ARBA00023136"/>
    </source>
</evidence>